<dbReference type="PROSITE" id="PS50940">
    <property type="entry name" value="CHIT_BIND_II"/>
    <property type="match status" value="2"/>
</dbReference>
<accession>A0A8J2R2Z7</accession>
<evidence type="ECO:0000256" key="2">
    <source>
        <dbReference type="ARBA" id="ARBA00022729"/>
    </source>
</evidence>
<dbReference type="InterPro" id="IPR036508">
    <property type="entry name" value="Chitin-bd_dom_sf"/>
</dbReference>
<dbReference type="GO" id="GO:0008061">
    <property type="term" value="F:chitin binding"/>
    <property type="evidence" value="ECO:0007669"/>
    <property type="project" value="UniProtKB-KW"/>
</dbReference>
<reference evidence="7" key="1">
    <citation type="submission" date="2021-09" db="EMBL/GenBank/DDBJ databases">
        <authorList>
            <person name="Martin H S."/>
        </authorList>
    </citation>
    <scope>NUCLEOTIDE SEQUENCE</scope>
</reference>
<dbReference type="Gene3D" id="2.170.140.10">
    <property type="entry name" value="Chitin binding domain"/>
    <property type="match status" value="2"/>
</dbReference>
<sequence length="197" mass="21765">MSVAHAPVLPFVVTSADVQNDQFCNRSNTLRCIRLHSFINTFIHFIVFLSAQAGILLPHAPACPEHYGVQAYAHPELCDQFFLCTNGTLTVETCENGLLFDGKGAVHNHCNYHWAVDCGERKADSVVGFKCPTKVPANTQSAKFWPFPRFPVPGDCHRLITCVEGNPRLITCGEGKVFDDQNLTCEDPELVPHCAHA</sequence>
<organism evidence="7 8">
    <name type="scientific">Danaus chrysippus</name>
    <name type="common">African queen</name>
    <dbReference type="NCBI Taxonomy" id="151541"/>
    <lineage>
        <taxon>Eukaryota</taxon>
        <taxon>Metazoa</taxon>
        <taxon>Ecdysozoa</taxon>
        <taxon>Arthropoda</taxon>
        <taxon>Hexapoda</taxon>
        <taxon>Insecta</taxon>
        <taxon>Pterygota</taxon>
        <taxon>Neoptera</taxon>
        <taxon>Endopterygota</taxon>
        <taxon>Lepidoptera</taxon>
        <taxon>Glossata</taxon>
        <taxon>Ditrysia</taxon>
        <taxon>Papilionoidea</taxon>
        <taxon>Nymphalidae</taxon>
        <taxon>Danainae</taxon>
        <taxon>Danaini</taxon>
        <taxon>Danaina</taxon>
        <taxon>Danaus</taxon>
        <taxon>Anosia</taxon>
    </lineage>
</organism>
<dbReference type="Proteomes" id="UP000789524">
    <property type="component" value="Unassembled WGS sequence"/>
</dbReference>
<name>A0A8J2R2Z7_9NEOP</name>
<evidence type="ECO:0000256" key="3">
    <source>
        <dbReference type="ARBA" id="ARBA00022737"/>
    </source>
</evidence>
<evidence type="ECO:0000256" key="4">
    <source>
        <dbReference type="ARBA" id="ARBA00023157"/>
    </source>
</evidence>
<dbReference type="PANTHER" id="PTHR23301">
    <property type="entry name" value="CHITIN BINDING PERITROPHIN-A"/>
    <property type="match status" value="1"/>
</dbReference>
<dbReference type="EMBL" id="CAKASE010000074">
    <property type="protein sequence ID" value="CAG9575545.1"/>
    <property type="molecule type" value="Genomic_DNA"/>
</dbReference>
<proteinExistence type="predicted"/>
<evidence type="ECO:0000256" key="1">
    <source>
        <dbReference type="ARBA" id="ARBA00022669"/>
    </source>
</evidence>
<comment type="caution">
    <text evidence="7">The sequence shown here is derived from an EMBL/GenBank/DDBJ whole genome shotgun (WGS) entry which is preliminary data.</text>
</comment>
<keyword evidence="2" id="KW-0732">Signal</keyword>
<dbReference type="OrthoDB" id="6358068at2759"/>
<protein>
    <submittedName>
        <fullName evidence="7">(African queen) hypothetical protein</fullName>
    </submittedName>
</protein>
<keyword evidence="1" id="KW-0147">Chitin-binding</keyword>
<keyword evidence="5" id="KW-0325">Glycoprotein</keyword>
<dbReference type="PANTHER" id="PTHR23301:SF107">
    <property type="entry name" value="LD20793P"/>
    <property type="match status" value="1"/>
</dbReference>
<gene>
    <name evidence="7" type="ORF">DCHRY22_LOCUS11424</name>
</gene>
<dbReference type="Pfam" id="PF01607">
    <property type="entry name" value="CBM_14"/>
    <property type="match status" value="2"/>
</dbReference>
<dbReference type="GO" id="GO:0005576">
    <property type="term" value="C:extracellular region"/>
    <property type="evidence" value="ECO:0007669"/>
    <property type="project" value="InterPro"/>
</dbReference>
<dbReference type="AlphaFoldDB" id="A0A8J2R2Z7"/>
<evidence type="ECO:0000313" key="8">
    <source>
        <dbReference type="Proteomes" id="UP000789524"/>
    </source>
</evidence>
<dbReference type="InterPro" id="IPR051940">
    <property type="entry name" value="Chitin_bind-dev_reg"/>
</dbReference>
<evidence type="ECO:0000313" key="7">
    <source>
        <dbReference type="EMBL" id="CAG9575545.1"/>
    </source>
</evidence>
<feature type="domain" description="Chitin-binding type-2" evidence="6">
    <location>
        <begin position="60"/>
        <end position="120"/>
    </location>
</feature>
<evidence type="ECO:0000259" key="6">
    <source>
        <dbReference type="PROSITE" id="PS50940"/>
    </source>
</evidence>
<feature type="domain" description="Chitin-binding type-2" evidence="6">
    <location>
        <begin position="128"/>
        <end position="196"/>
    </location>
</feature>
<keyword evidence="3" id="KW-0677">Repeat</keyword>
<evidence type="ECO:0000256" key="5">
    <source>
        <dbReference type="ARBA" id="ARBA00023180"/>
    </source>
</evidence>
<keyword evidence="8" id="KW-1185">Reference proteome</keyword>
<dbReference type="SUPFAM" id="SSF57625">
    <property type="entry name" value="Invertebrate chitin-binding proteins"/>
    <property type="match status" value="2"/>
</dbReference>
<dbReference type="InterPro" id="IPR002557">
    <property type="entry name" value="Chitin-bd_dom"/>
</dbReference>
<dbReference type="SMART" id="SM00494">
    <property type="entry name" value="ChtBD2"/>
    <property type="match status" value="2"/>
</dbReference>
<keyword evidence="4" id="KW-1015">Disulfide bond</keyword>